<feature type="transmembrane region" description="Helical" evidence="2">
    <location>
        <begin position="305"/>
        <end position="326"/>
    </location>
</feature>
<evidence type="ECO:0000256" key="1">
    <source>
        <dbReference type="ARBA" id="ARBA00023098"/>
    </source>
</evidence>
<organism evidence="4 5">
    <name type="scientific">Candidatus Sulfuritelmatomonas gaucii</name>
    <dbReference type="NCBI Taxonomy" id="2043161"/>
    <lineage>
        <taxon>Bacteria</taxon>
        <taxon>Pseudomonadati</taxon>
        <taxon>Acidobacteriota</taxon>
        <taxon>Terriglobia</taxon>
        <taxon>Terriglobales</taxon>
        <taxon>Acidobacteriaceae</taxon>
        <taxon>Candidatus Sulfuritelmatomonas</taxon>
    </lineage>
</organism>
<keyword evidence="2" id="KW-0812">Transmembrane</keyword>
<feature type="transmembrane region" description="Helical" evidence="2">
    <location>
        <begin position="273"/>
        <end position="293"/>
    </location>
</feature>
<dbReference type="Pfam" id="PF01734">
    <property type="entry name" value="Patatin"/>
    <property type="match status" value="1"/>
</dbReference>
<gene>
    <name evidence="4" type="ORF">SBA5_380003</name>
</gene>
<evidence type="ECO:0000313" key="5">
    <source>
        <dbReference type="Proteomes" id="UP000239735"/>
    </source>
</evidence>
<feature type="transmembrane region" description="Helical" evidence="2">
    <location>
        <begin position="238"/>
        <end position="261"/>
    </location>
</feature>
<dbReference type="InterPro" id="IPR016035">
    <property type="entry name" value="Acyl_Trfase/lysoPLipase"/>
</dbReference>
<dbReference type="Gene3D" id="3.40.1090.10">
    <property type="entry name" value="Cytosolic phospholipase A2 catalytic domain"/>
    <property type="match status" value="2"/>
</dbReference>
<sequence length="894" mass="97787">MTAIRVEDVLQQELLQVESARDLRLGKVPERPEAQKSLIGLAFSGGGIRSATFNLGVLEALAQARLLHVFDYVSTVSGGGYIGSWLMAWMHHQQIGINEIEERLSPHKYTPASAADPPELHFLRNYSNYLTPRKGVLGADFWAFASTYMRNTILNQIILTLLLLSVLLLPRAMVYLPNRLEALENFTQGALSAQFAALVLAFLLVGLAVTFMGLNLLWVDPQTNKKSPWYAEQWAVQLVIVVPLIMSAALVSYGISNYVGYGILDNPLWDPPLLGLVLYFGLWAGAFLIRQLVRAKRGMSGAAAPSASLVLITAAVTGALVGYLFLPLGKYLTPPPPLGDYFNWHIFAFGTPAFVLVMLLAGALHIGLMGRGMSDSHREWWARLAGWLMIYTICWLLLFLMAVYVPVGLSRLWAENFHKLFTSGTLLWLISTAYGVLFGKSGDTGVINPEAPIMKKVLGYAARLTPYIFILGLLSALSLLAARVALVLTGDSNPMSQLPFAFSGPSVLVACLLLFAAAILLSWRVNINEFSIHHAYRNRLVRCYLGASVPNRQAQVFTGFSESDDLPLAALEIPAGSVEPKDARPFPILNTSLNVVRGKELALQTRKARSFAFTPLYAGFTREAIGGMDWQSAYALTKDSGAKQRGCENGISLGTAVAISGAAASPNMGFYSQPALAFLMTLFDVRLGCWIANPSIQKNWPVGGPRIGFFWLLRELLGTTSDDSGFVYLSDGGHFENLAVYELVRRGCKLIVAGDASCDPNSGFDDLHNAMERCRTDFGVEIELDPIETRRQNGLARSHFAVGKIHYSRSSADDGVIVYLKPALVDGGPTDVVGYVTTNPDFPNDTTANQWFDEAHFENYRALGQVTGNAAEKTIREVVDCLMAPQADVVTIRL</sequence>
<dbReference type="Proteomes" id="UP000239735">
    <property type="component" value="Unassembled WGS sequence"/>
</dbReference>
<dbReference type="GO" id="GO:0046475">
    <property type="term" value="P:glycerophospholipid catabolic process"/>
    <property type="evidence" value="ECO:0007669"/>
    <property type="project" value="TreeGrafter"/>
</dbReference>
<protein>
    <recommendedName>
        <fullName evidence="3">PNPLA domain-containing protein</fullName>
    </recommendedName>
</protein>
<accession>A0A2N9LJ23</accession>
<feature type="transmembrane region" description="Helical" evidence="2">
    <location>
        <begin position="500"/>
        <end position="523"/>
    </location>
</feature>
<feature type="transmembrane region" description="Helical" evidence="2">
    <location>
        <begin position="196"/>
        <end position="218"/>
    </location>
</feature>
<dbReference type="GO" id="GO:0004623">
    <property type="term" value="F:phospholipase A2 activity"/>
    <property type="evidence" value="ECO:0007669"/>
    <property type="project" value="TreeGrafter"/>
</dbReference>
<keyword evidence="2" id="KW-1133">Transmembrane helix</keyword>
<feature type="transmembrane region" description="Helical" evidence="2">
    <location>
        <begin position="157"/>
        <end position="176"/>
    </location>
</feature>
<dbReference type="GO" id="GO:0005829">
    <property type="term" value="C:cytosol"/>
    <property type="evidence" value="ECO:0007669"/>
    <property type="project" value="TreeGrafter"/>
</dbReference>
<dbReference type="PANTHER" id="PTHR10728:SF40">
    <property type="entry name" value="PATATIN FAMILY PROTEIN"/>
    <property type="match status" value="1"/>
</dbReference>
<feature type="transmembrane region" description="Helical" evidence="2">
    <location>
        <begin position="464"/>
        <end position="488"/>
    </location>
</feature>
<dbReference type="EMBL" id="OKRB01000095">
    <property type="protein sequence ID" value="SPE23232.1"/>
    <property type="molecule type" value="Genomic_DNA"/>
</dbReference>
<keyword evidence="2" id="KW-0472">Membrane</keyword>
<evidence type="ECO:0000256" key="2">
    <source>
        <dbReference type="SAM" id="Phobius"/>
    </source>
</evidence>
<feature type="transmembrane region" description="Helical" evidence="2">
    <location>
        <begin position="346"/>
        <end position="368"/>
    </location>
</feature>
<evidence type="ECO:0000259" key="3">
    <source>
        <dbReference type="Pfam" id="PF01734"/>
    </source>
</evidence>
<reference evidence="5" key="1">
    <citation type="submission" date="2018-02" db="EMBL/GenBank/DDBJ databases">
        <authorList>
            <person name="Hausmann B."/>
        </authorList>
    </citation>
    <scope>NUCLEOTIDE SEQUENCE [LARGE SCALE GENOMIC DNA]</scope>
    <source>
        <strain evidence="5">Peat soil MAG SbA5</strain>
    </source>
</reference>
<dbReference type="SUPFAM" id="SSF52151">
    <property type="entry name" value="FabD/lysophospholipase-like"/>
    <property type="match status" value="2"/>
</dbReference>
<feature type="domain" description="PNPLA" evidence="3">
    <location>
        <begin position="41"/>
        <end position="95"/>
    </location>
</feature>
<dbReference type="AlphaFoldDB" id="A0A2N9LJ23"/>
<feature type="transmembrane region" description="Helical" evidence="2">
    <location>
        <begin position="417"/>
        <end position="437"/>
    </location>
</feature>
<feature type="transmembrane region" description="Helical" evidence="2">
    <location>
        <begin position="380"/>
        <end position="405"/>
    </location>
</feature>
<proteinExistence type="predicted"/>
<dbReference type="PANTHER" id="PTHR10728">
    <property type="entry name" value="CYTOSOLIC PHOSPHOLIPASE A2"/>
    <property type="match status" value="1"/>
</dbReference>
<name>A0A2N9LJ23_9BACT</name>
<dbReference type="InterPro" id="IPR002641">
    <property type="entry name" value="PNPLA_dom"/>
</dbReference>
<evidence type="ECO:0000313" key="4">
    <source>
        <dbReference type="EMBL" id="SPE23232.1"/>
    </source>
</evidence>
<keyword evidence="1" id="KW-0443">Lipid metabolism</keyword>